<reference evidence="2 3" key="1">
    <citation type="journal article" date="2015" name="Plant Cell">
        <title>Oil accumulation by the oleaginous diatom Fistulifera solaris as revealed by the genome and transcriptome.</title>
        <authorList>
            <person name="Tanaka T."/>
            <person name="Maeda Y."/>
            <person name="Veluchamy A."/>
            <person name="Tanaka M."/>
            <person name="Abida H."/>
            <person name="Marechal E."/>
            <person name="Bowler C."/>
            <person name="Muto M."/>
            <person name="Sunaga Y."/>
            <person name="Tanaka M."/>
            <person name="Yoshino T."/>
            <person name="Taniguchi T."/>
            <person name="Fukuda Y."/>
            <person name="Nemoto M."/>
            <person name="Matsumoto M."/>
            <person name="Wong P.S."/>
            <person name="Aburatani S."/>
            <person name="Fujibuchi W."/>
        </authorList>
    </citation>
    <scope>NUCLEOTIDE SEQUENCE [LARGE SCALE GENOMIC DNA]</scope>
    <source>
        <strain evidence="2 3">JPCC DA0580</strain>
    </source>
</reference>
<evidence type="ECO:0000256" key="1">
    <source>
        <dbReference type="SAM" id="SignalP"/>
    </source>
</evidence>
<protein>
    <submittedName>
        <fullName evidence="2">Uncharacterized protein</fullName>
    </submittedName>
</protein>
<organism evidence="2 3">
    <name type="scientific">Fistulifera solaris</name>
    <name type="common">Oleaginous diatom</name>
    <dbReference type="NCBI Taxonomy" id="1519565"/>
    <lineage>
        <taxon>Eukaryota</taxon>
        <taxon>Sar</taxon>
        <taxon>Stramenopiles</taxon>
        <taxon>Ochrophyta</taxon>
        <taxon>Bacillariophyta</taxon>
        <taxon>Bacillariophyceae</taxon>
        <taxon>Bacillariophycidae</taxon>
        <taxon>Naviculales</taxon>
        <taxon>Naviculaceae</taxon>
        <taxon>Fistulifera</taxon>
    </lineage>
</organism>
<feature type="signal peptide" evidence="1">
    <location>
        <begin position="1"/>
        <end position="28"/>
    </location>
</feature>
<comment type="caution">
    <text evidence="2">The sequence shown here is derived from an EMBL/GenBank/DDBJ whole genome shotgun (WGS) entry which is preliminary data.</text>
</comment>
<proteinExistence type="predicted"/>
<dbReference type="Proteomes" id="UP000198406">
    <property type="component" value="Unassembled WGS sequence"/>
</dbReference>
<sequence>MRLRRALDRVRFMVLALPLLPLLFEADSSQYYGNRRLQVASETFQQVPVAYKDQFPLDSTVHCIGGTFGLFHENDWLYRSCEFRNICFDLSAQEFVLFPSKEEQELAELLKTNPIVSVSTVSSPSFQVALSAVDPPDPSQLDDRARMEVHKKNLSWFPLVRNTKATKGYYELPESHIFVPFQESHPMSPDSLVNKDFLSLFTLLYEFGLEEKKPIFIRHGTHLPLCDKKCEILLKTHLQIDASKPILSGIDHRSSDLVCAKYGVAGLGMRMTGTRPVRDKDGSWLYTHTVGRHATKRAFQKYMETWEKTARD</sequence>
<gene>
    <name evidence="2" type="ORF">FisN_4Hh539</name>
</gene>
<evidence type="ECO:0000313" key="2">
    <source>
        <dbReference type="EMBL" id="GAX25977.1"/>
    </source>
</evidence>
<keyword evidence="3" id="KW-1185">Reference proteome</keyword>
<evidence type="ECO:0000313" key="3">
    <source>
        <dbReference type="Proteomes" id="UP000198406"/>
    </source>
</evidence>
<dbReference type="InParanoid" id="A0A1Z5KID0"/>
<name>A0A1Z5KID0_FISSO</name>
<feature type="chain" id="PRO_5012577310" evidence="1">
    <location>
        <begin position="29"/>
        <end position="312"/>
    </location>
</feature>
<dbReference type="OrthoDB" id="54900at2759"/>
<keyword evidence="1" id="KW-0732">Signal</keyword>
<dbReference type="AlphaFoldDB" id="A0A1Z5KID0"/>
<dbReference type="EMBL" id="BDSP01000235">
    <property type="protein sequence ID" value="GAX25977.1"/>
    <property type="molecule type" value="Genomic_DNA"/>
</dbReference>
<accession>A0A1Z5KID0</accession>